<dbReference type="PANTHER" id="PTHR10724">
    <property type="entry name" value="30S RIBOSOMAL PROTEIN S1"/>
    <property type="match status" value="1"/>
</dbReference>
<dbReference type="GO" id="GO:0006412">
    <property type="term" value="P:translation"/>
    <property type="evidence" value="ECO:0007669"/>
    <property type="project" value="TreeGrafter"/>
</dbReference>
<dbReference type="SUPFAM" id="SSF50249">
    <property type="entry name" value="Nucleic acid-binding proteins"/>
    <property type="match status" value="1"/>
</dbReference>
<evidence type="ECO:0000256" key="1">
    <source>
        <dbReference type="ARBA" id="ARBA00025604"/>
    </source>
</evidence>
<reference evidence="3" key="2">
    <citation type="submission" date="2021-04" db="EMBL/GenBank/DDBJ databases">
        <authorList>
            <person name="Gilroy R."/>
        </authorList>
    </citation>
    <scope>NUCLEOTIDE SEQUENCE</scope>
    <source>
        <strain evidence="3">CHK169-4300</strain>
    </source>
</reference>
<comment type="caution">
    <text evidence="3">The sequence shown here is derived from an EMBL/GenBank/DDBJ whole genome shotgun (WGS) entry which is preliminary data.</text>
</comment>
<dbReference type="Pfam" id="PF00575">
    <property type="entry name" value="S1"/>
    <property type="match status" value="1"/>
</dbReference>
<dbReference type="PROSITE" id="PS50126">
    <property type="entry name" value="S1"/>
    <property type="match status" value="1"/>
</dbReference>
<dbReference type="InterPro" id="IPR012340">
    <property type="entry name" value="NA-bd_OB-fold"/>
</dbReference>
<protein>
    <submittedName>
        <fullName evidence="3">S1 RNA-binding domain-containing protein</fullName>
    </submittedName>
</protein>
<feature type="domain" description="S1 motif" evidence="2">
    <location>
        <begin position="9"/>
        <end position="78"/>
    </location>
</feature>
<dbReference type="SMART" id="SM00316">
    <property type="entry name" value="S1"/>
    <property type="match status" value="1"/>
</dbReference>
<dbReference type="GO" id="GO:0003729">
    <property type="term" value="F:mRNA binding"/>
    <property type="evidence" value="ECO:0007669"/>
    <property type="project" value="TreeGrafter"/>
</dbReference>
<dbReference type="AlphaFoldDB" id="A0A9D2JZQ8"/>
<evidence type="ECO:0000259" key="2">
    <source>
        <dbReference type="PROSITE" id="PS50126"/>
    </source>
</evidence>
<dbReference type="NCBIfam" id="NF040579">
    <property type="entry name" value="S1_dom_CvfD"/>
    <property type="match status" value="1"/>
</dbReference>
<name>A0A9D2JZQ8_9LACT</name>
<dbReference type="InterPro" id="IPR003029">
    <property type="entry name" value="S1_domain"/>
</dbReference>
<dbReference type="GO" id="GO:0003735">
    <property type="term" value="F:structural constituent of ribosome"/>
    <property type="evidence" value="ECO:0007669"/>
    <property type="project" value="TreeGrafter"/>
</dbReference>
<evidence type="ECO:0000313" key="3">
    <source>
        <dbReference type="EMBL" id="HIZ71874.1"/>
    </source>
</evidence>
<proteinExistence type="predicted"/>
<accession>A0A9D2JZQ8</accession>
<dbReference type="FunFam" id="2.40.50.140:FF:000103">
    <property type="entry name" value="protein RRP5 homolog"/>
    <property type="match status" value="1"/>
</dbReference>
<gene>
    <name evidence="3" type="ORF">H9808_08965</name>
</gene>
<dbReference type="Gene3D" id="2.40.50.140">
    <property type="entry name" value="Nucleic acid-binding proteins"/>
    <property type="match status" value="1"/>
</dbReference>
<dbReference type="EMBL" id="DXAZ01000153">
    <property type="protein sequence ID" value="HIZ71874.1"/>
    <property type="molecule type" value="Genomic_DNA"/>
</dbReference>
<dbReference type="Proteomes" id="UP000824106">
    <property type="component" value="Unassembled WGS sequence"/>
</dbReference>
<reference evidence="3" key="1">
    <citation type="journal article" date="2021" name="PeerJ">
        <title>Extensive microbial diversity within the chicken gut microbiome revealed by metagenomics and culture.</title>
        <authorList>
            <person name="Gilroy R."/>
            <person name="Ravi A."/>
            <person name="Getino M."/>
            <person name="Pursley I."/>
            <person name="Horton D.L."/>
            <person name="Alikhan N.F."/>
            <person name="Baker D."/>
            <person name="Gharbi K."/>
            <person name="Hall N."/>
            <person name="Watson M."/>
            <person name="Adriaenssens E.M."/>
            <person name="Foster-Nyarko E."/>
            <person name="Jarju S."/>
            <person name="Secka A."/>
            <person name="Antonio M."/>
            <person name="Oren A."/>
            <person name="Chaudhuri R.R."/>
            <person name="La Ragione R."/>
            <person name="Hildebrand F."/>
            <person name="Pallen M.J."/>
        </authorList>
    </citation>
    <scope>NUCLEOTIDE SEQUENCE</scope>
    <source>
        <strain evidence="3">CHK169-4300</strain>
    </source>
</reference>
<organism evidence="3 4">
    <name type="scientific">Candidatus Atopostipes pullistercoris</name>
    <dbReference type="NCBI Taxonomy" id="2838467"/>
    <lineage>
        <taxon>Bacteria</taxon>
        <taxon>Bacillati</taxon>
        <taxon>Bacillota</taxon>
        <taxon>Bacilli</taxon>
        <taxon>Lactobacillales</taxon>
        <taxon>Carnobacteriaceae</taxon>
        <taxon>Atopostipes</taxon>
    </lineage>
</organism>
<comment type="function">
    <text evidence="1">Binds mRNA; thus facilitating recognition of the initiation point. It is needed to translate mRNA with a short Shine-Dalgarno (SD) purine-rich sequence.</text>
</comment>
<dbReference type="InterPro" id="IPR050437">
    <property type="entry name" value="Ribos_protein_bS1-like"/>
</dbReference>
<evidence type="ECO:0000313" key="4">
    <source>
        <dbReference type="Proteomes" id="UP000824106"/>
    </source>
</evidence>
<sequence>MGYKDYKIGDILNVTVTGIQPYGVFAALDEETQGLIHISEVKHGYVENLKELFEIGEEIEVMILDIDEFDGRISLSLRSLQKTKHHPFSNRNKNPRYGKQTGIGFETLEKKLPLWIDVALNRIEEKYEK</sequence>